<dbReference type="EMBL" id="KQ981810">
    <property type="protein sequence ID" value="KYN35400.1"/>
    <property type="molecule type" value="Genomic_DNA"/>
</dbReference>
<gene>
    <name evidence="2" type="ORF">ALC56_10235</name>
</gene>
<evidence type="ECO:0000313" key="3">
    <source>
        <dbReference type="Proteomes" id="UP000078541"/>
    </source>
</evidence>
<feature type="region of interest" description="Disordered" evidence="1">
    <location>
        <begin position="199"/>
        <end position="236"/>
    </location>
</feature>
<protein>
    <submittedName>
        <fullName evidence="2">Uncharacterized protein</fullName>
    </submittedName>
</protein>
<evidence type="ECO:0000313" key="2">
    <source>
        <dbReference type="EMBL" id="KYN35400.1"/>
    </source>
</evidence>
<keyword evidence="3" id="KW-1185">Reference proteome</keyword>
<dbReference type="Proteomes" id="UP000078541">
    <property type="component" value="Unassembled WGS sequence"/>
</dbReference>
<evidence type="ECO:0000256" key="1">
    <source>
        <dbReference type="SAM" id="MobiDB-lite"/>
    </source>
</evidence>
<feature type="region of interest" description="Disordered" evidence="1">
    <location>
        <begin position="624"/>
        <end position="646"/>
    </location>
</feature>
<sequence length="646" mass="75738">MGTFFENSMLLFVDDSEPILPTFRSTEYANTGRVVELADVGCDTETTFPVHFSRDVFDRRRGGAENLGSTRRISKWLNNRPNKFTRRASDINNDDDRNGNYIRRKMRQDIRNYDDEPDADFNNLYTENSYDDFELSKNDFAAEEDNYTQFVNPQNAIARSYRERVSQYDYLRDLESPFMQSIHIPLRKKVSPQWLAESDKKNLDTDIQSGERKKRTKILSRSNRSFNRKDELEQSRDTAMYREQDNLPNVVDPVMPSKQMFWDFISFENDSECEGTTFYNPTKTKNHSGLQKMAPLRRRSYIFNSQPKRKDVVDSEEEEFNERIKKNSRENLSPKIPINSKRYGTLKGDAMKEKSKILQLNTPNANSSRGQSIRTSVDEQISNMYFTAKDSNNMRPHSATEGKRNKFLTTERREEIINTTGTTVDNRQYCDKFVNKLSNNSPKKTSHLTRMFNRIADLSNNERIKIENERDNINSHRGNTRNSKMDQIDVPISRLTPEKITQNEKTFALKMTNISVPHLDIKKKKERKFFSRLPIRTWKRLRTKEPSILRSESDATNKDKLQKVESEAAKLNNHPEKTENDDVHTKDRAITINSNDVKQSEHFGTGSLSVNKPRLTSFDLKSRQKNKDLNSTRRTYEQWKKRMNIK</sequence>
<dbReference type="OrthoDB" id="7554676at2759"/>
<accession>A0A195F492</accession>
<reference evidence="2 3" key="1">
    <citation type="submission" date="2016-03" db="EMBL/GenBank/DDBJ databases">
        <title>Trachymyrmex septentrionalis WGS genome.</title>
        <authorList>
            <person name="Nygaard S."/>
            <person name="Hu H."/>
            <person name="Boomsma J."/>
            <person name="Zhang G."/>
        </authorList>
    </citation>
    <scope>NUCLEOTIDE SEQUENCE [LARGE SCALE GENOMIC DNA]</scope>
    <source>
        <strain evidence="2">Tsep2-gDNA-1</strain>
        <tissue evidence="2">Whole body</tissue>
    </source>
</reference>
<name>A0A195F492_9HYME</name>
<organism evidence="2 3">
    <name type="scientific">Trachymyrmex septentrionalis</name>
    <dbReference type="NCBI Taxonomy" id="34720"/>
    <lineage>
        <taxon>Eukaryota</taxon>
        <taxon>Metazoa</taxon>
        <taxon>Ecdysozoa</taxon>
        <taxon>Arthropoda</taxon>
        <taxon>Hexapoda</taxon>
        <taxon>Insecta</taxon>
        <taxon>Pterygota</taxon>
        <taxon>Neoptera</taxon>
        <taxon>Endopterygota</taxon>
        <taxon>Hymenoptera</taxon>
        <taxon>Apocrita</taxon>
        <taxon>Aculeata</taxon>
        <taxon>Formicoidea</taxon>
        <taxon>Formicidae</taxon>
        <taxon>Myrmicinae</taxon>
        <taxon>Trachymyrmex</taxon>
    </lineage>
</organism>
<feature type="compositionally biased region" description="Basic and acidic residues" evidence="1">
    <location>
        <begin position="624"/>
        <end position="640"/>
    </location>
</feature>
<proteinExistence type="predicted"/>
<feature type="compositionally biased region" description="Basic and acidic residues" evidence="1">
    <location>
        <begin position="227"/>
        <end position="236"/>
    </location>
</feature>
<dbReference type="AlphaFoldDB" id="A0A195F492"/>
<dbReference type="KEGG" id="tsep:108751809"/>